<dbReference type="AlphaFoldDB" id="L0APQ4"/>
<keyword evidence="1" id="KW-0614">Plasmid</keyword>
<name>L0APQ4_KLEPN</name>
<accession>L0APQ4</accession>
<dbReference type="EMBL" id="JX193302">
    <property type="protein sequence ID" value="AFZ77189.1"/>
    <property type="molecule type" value="Genomic_DNA"/>
</dbReference>
<reference evidence="1" key="1">
    <citation type="journal article" date="2013" name="Antimicrob. Agents Chemother.">
        <title>Complete Nucleotide Sequences of blaKPC-4- and blaKPC-5-Harboring IncN and IncX Plasmids from Klebsiella pneumoniae Strains Isolated in New Jersey.</title>
        <authorList>
            <person name="Chen L."/>
            <person name="Chavda K.D."/>
            <person name="Fraimow H.S."/>
            <person name="Mediavilla J.R."/>
            <person name="Melano R.G."/>
            <person name="Jacobs M.R."/>
            <person name="Bonomo R.A."/>
            <person name="Kreiswirth B.N."/>
        </authorList>
    </citation>
    <scope>NUCLEOTIDE SEQUENCE</scope>
    <source>
        <strain evidence="1">BK31567</strain>
        <plasmid evidence="1">pBK31567</plasmid>
    </source>
</reference>
<protein>
    <submittedName>
        <fullName evidence="1">Uncharacterized protein</fullName>
    </submittedName>
</protein>
<geneLocation type="plasmid" evidence="1">
    <name>pBK31567</name>
</geneLocation>
<sequence length="44" mass="4582">MNPGVSWKATIASKKQMAIIAGCDILLASCASAVHGKLISILLR</sequence>
<evidence type="ECO:0000313" key="1">
    <source>
        <dbReference type="EMBL" id="AFZ77189.1"/>
    </source>
</evidence>
<proteinExistence type="predicted"/>
<dbReference type="RefSeq" id="WP_015256833.1">
    <property type="nucleotide sequence ID" value="NC_019899.1"/>
</dbReference>
<organism evidence="1">
    <name type="scientific">Klebsiella pneumoniae</name>
    <dbReference type="NCBI Taxonomy" id="573"/>
    <lineage>
        <taxon>Bacteria</taxon>
        <taxon>Pseudomonadati</taxon>
        <taxon>Pseudomonadota</taxon>
        <taxon>Gammaproteobacteria</taxon>
        <taxon>Enterobacterales</taxon>
        <taxon>Enterobacteriaceae</taxon>
        <taxon>Klebsiella/Raoultella group</taxon>
        <taxon>Klebsiella</taxon>
        <taxon>Klebsiella pneumoniae complex</taxon>
    </lineage>
</organism>